<feature type="transmembrane region" description="Helical" evidence="1">
    <location>
        <begin position="12"/>
        <end position="33"/>
    </location>
</feature>
<dbReference type="GO" id="GO:0005576">
    <property type="term" value="C:extracellular region"/>
    <property type="evidence" value="ECO:0007669"/>
    <property type="project" value="InterPro"/>
</dbReference>
<reference evidence="3" key="2">
    <citation type="submission" date="2023-02" db="EMBL/GenBank/DDBJ databases">
        <authorList>
            <consortium name="DOE Joint Genome Institute"/>
            <person name="Mondo S.J."/>
            <person name="Chang Y."/>
            <person name="Wang Y."/>
            <person name="Ahrendt S."/>
            <person name="Andreopoulos W."/>
            <person name="Barry K."/>
            <person name="Beard J."/>
            <person name="Benny G.L."/>
            <person name="Blankenship S."/>
            <person name="Bonito G."/>
            <person name="Cuomo C."/>
            <person name="Desiro A."/>
            <person name="Gervers K.A."/>
            <person name="Hundley H."/>
            <person name="Kuo A."/>
            <person name="LaButti K."/>
            <person name="Lang B.F."/>
            <person name="Lipzen A."/>
            <person name="O'Donnell K."/>
            <person name="Pangilinan J."/>
            <person name="Reynolds N."/>
            <person name="Sandor L."/>
            <person name="Smith M.W."/>
            <person name="Tsang A."/>
            <person name="Grigoriev I.V."/>
            <person name="Stajich J.E."/>
            <person name="Spatafora J.W."/>
        </authorList>
    </citation>
    <scope>NUCLEOTIDE SEQUENCE</scope>
    <source>
        <strain evidence="3">RSA 2281</strain>
    </source>
</reference>
<name>A0AAD5PLY1_9FUNG</name>
<reference evidence="3" key="1">
    <citation type="journal article" date="2022" name="IScience">
        <title>Evolution of zygomycete secretomes and the origins of terrestrial fungal ecologies.</title>
        <authorList>
            <person name="Chang Y."/>
            <person name="Wang Y."/>
            <person name="Mondo S."/>
            <person name="Ahrendt S."/>
            <person name="Andreopoulos W."/>
            <person name="Barry K."/>
            <person name="Beard J."/>
            <person name="Benny G.L."/>
            <person name="Blankenship S."/>
            <person name="Bonito G."/>
            <person name="Cuomo C."/>
            <person name="Desiro A."/>
            <person name="Gervers K.A."/>
            <person name="Hundley H."/>
            <person name="Kuo A."/>
            <person name="LaButti K."/>
            <person name="Lang B.F."/>
            <person name="Lipzen A."/>
            <person name="O'Donnell K."/>
            <person name="Pangilinan J."/>
            <person name="Reynolds N."/>
            <person name="Sandor L."/>
            <person name="Smith M.E."/>
            <person name="Tsang A."/>
            <person name="Grigoriev I.V."/>
            <person name="Stajich J.E."/>
            <person name="Spatafora J.W."/>
        </authorList>
    </citation>
    <scope>NUCLEOTIDE SEQUENCE</scope>
    <source>
        <strain evidence="3">RSA 2281</strain>
    </source>
</reference>
<dbReference type="AlphaFoldDB" id="A0AAD5PLY1"/>
<comment type="caution">
    <text evidence="3">The sequence shown here is derived from an EMBL/GenBank/DDBJ whole genome shotgun (WGS) entry which is preliminary data.</text>
</comment>
<keyword evidence="1" id="KW-0472">Membrane</keyword>
<keyword evidence="1" id="KW-0812">Transmembrane</keyword>
<sequence>MPEKASIPWKDIRGTFAVLAALGILLIGTIEIIRQKYTNDGNSIVKPTYKKDYDLSLGDLSVNDYYHDANLPLEKHSFDMRSFFSDTQDSEDNNNISLSKRLVDESELCSEARREECNYGIAPGSCIWHYECMLSKDQVNGDVHIPIWYKCTKGYQFDEKSGKCLPEEKVQCVPNDKSTDEKAIFMRGIQVSMPKLPGIYIFNKNTKETFPEKTFISFNCDPLLKLLHPGY</sequence>
<gene>
    <name evidence="3" type="ORF">BDA99DRAFT_531005</name>
</gene>
<evidence type="ECO:0000259" key="2">
    <source>
        <dbReference type="PROSITE" id="PS50940"/>
    </source>
</evidence>
<dbReference type="GO" id="GO:0008061">
    <property type="term" value="F:chitin binding"/>
    <property type="evidence" value="ECO:0007669"/>
    <property type="project" value="InterPro"/>
</dbReference>
<feature type="domain" description="Chitin-binding type-2" evidence="2">
    <location>
        <begin position="106"/>
        <end position="174"/>
    </location>
</feature>
<evidence type="ECO:0000313" key="3">
    <source>
        <dbReference type="EMBL" id="KAI9278234.1"/>
    </source>
</evidence>
<dbReference type="PROSITE" id="PS50940">
    <property type="entry name" value="CHIT_BIND_II"/>
    <property type="match status" value="1"/>
</dbReference>
<evidence type="ECO:0000256" key="1">
    <source>
        <dbReference type="SAM" id="Phobius"/>
    </source>
</evidence>
<proteinExistence type="predicted"/>
<accession>A0AAD5PLY1</accession>
<keyword evidence="4" id="KW-1185">Reference proteome</keyword>
<organism evidence="3 4">
    <name type="scientific">Phascolomyces articulosus</name>
    <dbReference type="NCBI Taxonomy" id="60185"/>
    <lineage>
        <taxon>Eukaryota</taxon>
        <taxon>Fungi</taxon>
        <taxon>Fungi incertae sedis</taxon>
        <taxon>Mucoromycota</taxon>
        <taxon>Mucoromycotina</taxon>
        <taxon>Mucoromycetes</taxon>
        <taxon>Mucorales</taxon>
        <taxon>Lichtheimiaceae</taxon>
        <taxon>Phascolomyces</taxon>
    </lineage>
</organism>
<evidence type="ECO:0000313" key="4">
    <source>
        <dbReference type="Proteomes" id="UP001209540"/>
    </source>
</evidence>
<protein>
    <recommendedName>
        <fullName evidence="2">Chitin-binding type-2 domain-containing protein</fullName>
    </recommendedName>
</protein>
<dbReference type="InterPro" id="IPR002557">
    <property type="entry name" value="Chitin-bd_dom"/>
</dbReference>
<dbReference type="Proteomes" id="UP001209540">
    <property type="component" value="Unassembled WGS sequence"/>
</dbReference>
<keyword evidence="1" id="KW-1133">Transmembrane helix</keyword>
<dbReference type="EMBL" id="JAIXMP010000001">
    <property type="protein sequence ID" value="KAI9278234.1"/>
    <property type="molecule type" value="Genomic_DNA"/>
</dbReference>